<geneLocation type="plasmid" evidence="3 4">
    <name>unnamed1</name>
</geneLocation>
<dbReference type="PANTHER" id="PTHR43796:SF2">
    <property type="entry name" value="CARBOXYNORSPERMIDINE SYNTHASE"/>
    <property type="match status" value="1"/>
</dbReference>
<sequence>MKVLLIGGTGVFGSRLARLLIRDEHQVTLAARNRARVQVLASELGCDAITLDRDGDLSSVVGFDVVIDAAGPFHTHGPDPYRLARAALKAGQHYLDLSDNAAFCVGIRALDTEAQAVGRAAISGLSSVPALSSAAVSALSAGARPEVIDTAILPGNRSPRGISVMTSILSQAGRPMRVWRSGAWEEVTGWSDPRMYDLPDGVRRQGWQIEVPDQSLFPAHFGADSVTFRAGLELAIMRYGLAAFALLRKFVRVPVNGFVVQVFKIAADLLSPFGSGRGGMSVMVVVAGERRYWRLLAEDGDGPYIPAIATRALLRRNVLPVGARPALDVITLEEAKAAMSDLRVKTEVASVPFQPIFPPVLGASFDALPEVVRKTHLTTDISRWQGQARVRRGSSLWSRFLGGLFGFPPEAGEIDVEVVKTATPQGERWNRRFGSSRFRSFLTATPDGMTERFGPFTFLLGLTVEETALYFPVKSARVGPLPLPRWLLPVSIAREYEQGGRFCFDVKLHAPVTGDLLVHYQGQLSPVPRAEASER</sequence>
<dbReference type="Pfam" id="PF13761">
    <property type="entry name" value="DUF4166"/>
    <property type="match status" value="1"/>
</dbReference>
<feature type="domain" description="Saccharopine dehydrogenase NADP binding" evidence="1">
    <location>
        <begin position="3"/>
        <end position="116"/>
    </location>
</feature>
<organism evidence="3 4">
    <name type="scientific">Tritonibacter mobilis F1926</name>
    <dbReference type="NCBI Taxonomy" id="1265309"/>
    <lineage>
        <taxon>Bacteria</taxon>
        <taxon>Pseudomonadati</taxon>
        <taxon>Pseudomonadota</taxon>
        <taxon>Alphaproteobacteria</taxon>
        <taxon>Rhodobacterales</taxon>
        <taxon>Paracoccaceae</taxon>
        <taxon>Tritonibacter</taxon>
    </lineage>
</organism>
<evidence type="ECO:0000259" key="1">
    <source>
        <dbReference type="Pfam" id="PF03435"/>
    </source>
</evidence>
<accession>A0A1B1A948</accession>
<evidence type="ECO:0000313" key="4">
    <source>
        <dbReference type="Proteomes" id="UP000013243"/>
    </source>
</evidence>
<dbReference type="GeneID" id="28252217"/>
<dbReference type="KEGG" id="rmb:K529_020245"/>
<dbReference type="PANTHER" id="PTHR43796">
    <property type="entry name" value="CARBOXYNORSPERMIDINE SYNTHASE"/>
    <property type="match status" value="1"/>
</dbReference>
<evidence type="ECO:0000259" key="2">
    <source>
        <dbReference type="Pfam" id="PF13761"/>
    </source>
</evidence>
<feature type="domain" description="DUF4166" evidence="2">
    <location>
        <begin position="368"/>
        <end position="524"/>
    </location>
</feature>
<dbReference type="SUPFAM" id="SSF51735">
    <property type="entry name" value="NAD(P)-binding Rossmann-fold domains"/>
    <property type="match status" value="1"/>
</dbReference>
<evidence type="ECO:0000313" key="3">
    <source>
        <dbReference type="EMBL" id="ANP43089.1"/>
    </source>
</evidence>
<dbReference type="RefSeq" id="WP_005612919.1">
    <property type="nucleotide sequence ID" value="NZ_CP015231.1"/>
</dbReference>
<dbReference type="Gene3D" id="3.40.50.720">
    <property type="entry name" value="NAD(P)-binding Rossmann-like Domain"/>
    <property type="match status" value="1"/>
</dbReference>
<dbReference type="Proteomes" id="UP000013243">
    <property type="component" value="Plasmid unnamed1"/>
</dbReference>
<dbReference type="AlphaFoldDB" id="A0A1B1A948"/>
<name>A0A1B1A948_9RHOB</name>
<reference evidence="3 4" key="1">
    <citation type="journal article" date="2016" name="ISME J.">
        <title>Global occurrence and heterogeneity of the Roseobacter-clade species Ruegeria mobilis.</title>
        <authorList>
            <person name="Sonnenschein E."/>
            <person name="Gram L."/>
        </authorList>
    </citation>
    <scope>NUCLEOTIDE SEQUENCE [LARGE SCALE GENOMIC DNA]</scope>
    <source>
        <strain evidence="3 4">F1926</strain>
        <plasmid evidence="3 4">unnamed1</plasmid>
    </source>
</reference>
<protein>
    <submittedName>
        <fullName evidence="3">Saccharopine dehydrogenase</fullName>
    </submittedName>
</protein>
<dbReference type="InterPro" id="IPR005097">
    <property type="entry name" value="Sacchrp_dh_NADP-bd"/>
</dbReference>
<dbReference type="EMBL" id="CP015231">
    <property type="protein sequence ID" value="ANP43089.1"/>
    <property type="molecule type" value="Genomic_DNA"/>
</dbReference>
<gene>
    <name evidence="3" type="ORF">K529_020245</name>
</gene>
<dbReference type="Pfam" id="PF03435">
    <property type="entry name" value="Sacchrp_dh_NADP"/>
    <property type="match status" value="1"/>
</dbReference>
<dbReference type="InterPro" id="IPR036291">
    <property type="entry name" value="NAD(P)-bd_dom_sf"/>
</dbReference>
<dbReference type="OrthoDB" id="528778at2"/>
<keyword evidence="3" id="KW-0614">Plasmid</keyword>
<dbReference type="InterPro" id="IPR025311">
    <property type="entry name" value="DUF4166"/>
</dbReference>
<proteinExistence type="predicted"/>